<proteinExistence type="predicted"/>
<dbReference type="AlphaFoldDB" id="A0A2P2NIL8"/>
<sequence length="39" mass="4506">MLPKCNRSDYAIISVPESKYSNICKSLNIMFPIRCIPLF</sequence>
<dbReference type="EMBL" id="GGEC01061848">
    <property type="protein sequence ID" value="MBX42332.1"/>
    <property type="molecule type" value="Transcribed_RNA"/>
</dbReference>
<evidence type="ECO:0000313" key="1">
    <source>
        <dbReference type="EMBL" id="MBX42332.1"/>
    </source>
</evidence>
<protein>
    <submittedName>
        <fullName evidence="1">Uncharacterized protein</fullName>
    </submittedName>
</protein>
<name>A0A2P2NIL8_RHIMU</name>
<reference evidence="1" key="1">
    <citation type="submission" date="2018-02" db="EMBL/GenBank/DDBJ databases">
        <title>Rhizophora mucronata_Transcriptome.</title>
        <authorList>
            <person name="Meera S.P."/>
            <person name="Sreeshan A."/>
            <person name="Augustine A."/>
        </authorList>
    </citation>
    <scope>NUCLEOTIDE SEQUENCE</scope>
    <source>
        <tissue evidence="1">Leaf</tissue>
    </source>
</reference>
<accession>A0A2P2NIL8</accession>
<organism evidence="1">
    <name type="scientific">Rhizophora mucronata</name>
    <name type="common">Asiatic mangrove</name>
    <dbReference type="NCBI Taxonomy" id="61149"/>
    <lineage>
        <taxon>Eukaryota</taxon>
        <taxon>Viridiplantae</taxon>
        <taxon>Streptophyta</taxon>
        <taxon>Embryophyta</taxon>
        <taxon>Tracheophyta</taxon>
        <taxon>Spermatophyta</taxon>
        <taxon>Magnoliopsida</taxon>
        <taxon>eudicotyledons</taxon>
        <taxon>Gunneridae</taxon>
        <taxon>Pentapetalae</taxon>
        <taxon>rosids</taxon>
        <taxon>fabids</taxon>
        <taxon>Malpighiales</taxon>
        <taxon>Rhizophoraceae</taxon>
        <taxon>Rhizophora</taxon>
    </lineage>
</organism>